<evidence type="ECO:0000256" key="1">
    <source>
        <dbReference type="SAM" id="SignalP"/>
    </source>
</evidence>
<feature type="chain" id="PRO_5045379139" evidence="1">
    <location>
        <begin position="23"/>
        <end position="127"/>
    </location>
</feature>
<keyword evidence="4" id="KW-1185">Reference proteome</keyword>
<accession>A0ABW3LQ94</accession>
<dbReference type="Gene3D" id="2.170.130.30">
    <property type="match status" value="1"/>
</dbReference>
<proteinExistence type="predicted"/>
<reference evidence="4" key="1">
    <citation type="journal article" date="2019" name="Int. J. Syst. Evol. Microbiol.">
        <title>The Global Catalogue of Microorganisms (GCM) 10K type strain sequencing project: providing services to taxonomists for standard genome sequencing and annotation.</title>
        <authorList>
            <consortium name="The Broad Institute Genomics Platform"/>
            <consortium name="The Broad Institute Genome Sequencing Center for Infectious Disease"/>
            <person name="Wu L."/>
            <person name="Ma J."/>
        </authorList>
    </citation>
    <scope>NUCLEOTIDE SEQUENCE [LARGE SCALE GENOMIC DNA]</scope>
    <source>
        <strain evidence="4">CCUG 56754</strain>
    </source>
</reference>
<evidence type="ECO:0000259" key="2">
    <source>
        <dbReference type="Pfam" id="PF14478"/>
    </source>
</evidence>
<keyword evidence="1" id="KW-0732">Signal</keyword>
<dbReference type="EMBL" id="JBHTKJ010000037">
    <property type="protein sequence ID" value="MFD1039494.1"/>
    <property type="molecule type" value="Genomic_DNA"/>
</dbReference>
<protein>
    <submittedName>
        <fullName evidence="3">DUF4430 domain-containing protein</fullName>
    </submittedName>
</protein>
<organism evidence="3 4">
    <name type="scientific">Virgibacillus byunsanensis</name>
    <dbReference type="NCBI Taxonomy" id="570945"/>
    <lineage>
        <taxon>Bacteria</taxon>
        <taxon>Bacillati</taxon>
        <taxon>Bacillota</taxon>
        <taxon>Bacilli</taxon>
        <taxon>Bacillales</taxon>
        <taxon>Bacillaceae</taxon>
        <taxon>Virgibacillus</taxon>
    </lineage>
</organism>
<dbReference type="InterPro" id="IPR027954">
    <property type="entry name" value="Transcobalamin-like_C"/>
</dbReference>
<sequence>MNKMFFKLTALLLVFGLLMGCASDDTSSSEENEGSVDITISKDNGEEIVTEKEVPIEDGAILMDVMQENFDIEEDEGFITSIEGEAPEEGEQKAWMFFVNDEMGAVGANELELQVDDRVTFDLQAWE</sequence>
<feature type="domain" description="Transcobalamin-like C-terminal" evidence="2">
    <location>
        <begin position="59"/>
        <end position="124"/>
    </location>
</feature>
<feature type="signal peptide" evidence="1">
    <location>
        <begin position="1"/>
        <end position="22"/>
    </location>
</feature>
<dbReference type="Pfam" id="PF14478">
    <property type="entry name" value="DUF4430"/>
    <property type="match status" value="1"/>
</dbReference>
<evidence type="ECO:0000313" key="4">
    <source>
        <dbReference type="Proteomes" id="UP001597040"/>
    </source>
</evidence>
<name>A0ABW3LQ94_9BACI</name>
<dbReference type="PROSITE" id="PS51257">
    <property type="entry name" value="PROKAR_LIPOPROTEIN"/>
    <property type="match status" value="1"/>
</dbReference>
<comment type="caution">
    <text evidence="3">The sequence shown here is derived from an EMBL/GenBank/DDBJ whole genome shotgun (WGS) entry which is preliminary data.</text>
</comment>
<dbReference type="Proteomes" id="UP001597040">
    <property type="component" value="Unassembled WGS sequence"/>
</dbReference>
<evidence type="ECO:0000313" key="3">
    <source>
        <dbReference type="EMBL" id="MFD1039494.1"/>
    </source>
</evidence>
<dbReference type="RefSeq" id="WP_390363154.1">
    <property type="nucleotide sequence ID" value="NZ_JBHTKJ010000037.1"/>
</dbReference>
<gene>
    <name evidence="3" type="ORF">ACFQ3N_13980</name>
</gene>